<dbReference type="InterPro" id="IPR043502">
    <property type="entry name" value="DNA/RNA_pol_sf"/>
</dbReference>
<dbReference type="CDD" id="cd09272">
    <property type="entry name" value="RNase_HI_RT_Ty1"/>
    <property type="match status" value="1"/>
</dbReference>
<dbReference type="Pfam" id="PF07727">
    <property type="entry name" value="RVT_2"/>
    <property type="match status" value="1"/>
</dbReference>
<dbReference type="InterPro" id="IPR054722">
    <property type="entry name" value="PolX-like_BBD"/>
</dbReference>
<dbReference type="PROSITE" id="PS50994">
    <property type="entry name" value="INTEGRASE"/>
    <property type="match status" value="1"/>
</dbReference>
<dbReference type="EMBL" id="QGNW01000324">
    <property type="protein sequence ID" value="RVW76742.1"/>
    <property type="molecule type" value="Genomic_DNA"/>
</dbReference>
<dbReference type="InterPro" id="IPR025724">
    <property type="entry name" value="GAG-pre-integrase_dom"/>
</dbReference>
<dbReference type="GO" id="GO:0003676">
    <property type="term" value="F:nucleic acid binding"/>
    <property type="evidence" value="ECO:0007669"/>
    <property type="project" value="InterPro"/>
</dbReference>
<dbReference type="InterPro" id="IPR012337">
    <property type="entry name" value="RNaseH-like_sf"/>
</dbReference>
<dbReference type="Gene3D" id="3.30.420.10">
    <property type="entry name" value="Ribonuclease H-like superfamily/Ribonuclease H"/>
    <property type="match status" value="1"/>
</dbReference>
<feature type="region of interest" description="Disordered" evidence="5">
    <location>
        <begin position="212"/>
        <end position="256"/>
    </location>
</feature>
<dbReference type="InterPro" id="IPR013103">
    <property type="entry name" value="RVT_2"/>
</dbReference>
<dbReference type="Proteomes" id="UP000288805">
    <property type="component" value="Unassembled WGS sequence"/>
</dbReference>
<dbReference type="InterPro" id="IPR036397">
    <property type="entry name" value="RNaseH_sf"/>
</dbReference>
<dbReference type="Pfam" id="PF22936">
    <property type="entry name" value="Pol_BBD"/>
    <property type="match status" value="1"/>
</dbReference>
<dbReference type="GO" id="GO:0006508">
    <property type="term" value="P:proteolysis"/>
    <property type="evidence" value="ECO:0007669"/>
    <property type="project" value="UniProtKB-KW"/>
</dbReference>
<dbReference type="SUPFAM" id="SSF53098">
    <property type="entry name" value="Ribonuclease H-like"/>
    <property type="match status" value="1"/>
</dbReference>
<evidence type="ECO:0000256" key="3">
    <source>
        <dbReference type="ARBA" id="ARBA00022750"/>
    </source>
</evidence>
<dbReference type="GO" id="GO:0015074">
    <property type="term" value="P:DNA integration"/>
    <property type="evidence" value="ECO:0007669"/>
    <property type="project" value="InterPro"/>
</dbReference>
<reference evidence="7 8" key="1">
    <citation type="journal article" date="2018" name="PLoS Genet.">
        <title>Population sequencing reveals clonal diversity and ancestral inbreeding in the grapevine cultivar Chardonnay.</title>
        <authorList>
            <person name="Roach M.J."/>
            <person name="Johnson D.L."/>
            <person name="Bohlmann J."/>
            <person name="van Vuuren H.J."/>
            <person name="Jones S.J."/>
            <person name="Pretorius I.S."/>
            <person name="Schmidt S.A."/>
            <person name="Borneman A.R."/>
        </authorList>
    </citation>
    <scope>NUCLEOTIDE SEQUENCE [LARGE SCALE GENOMIC DNA]</scope>
    <source>
        <strain evidence="8">cv. Chardonnay</strain>
        <tissue evidence="7">Leaf</tissue>
    </source>
</reference>
<dbReference type="PANTHER" id="PTHR42648:SF18">
    <property type="entry name" value="RETROTRANSPOSON, UNCLASSIFIED-LIKE PROTEIN"/>
    <property type="match status" value="1"/>
</dbReference>
<feature type="compositionally biased region" description="Basic residues" evidence="5">
    <location>
        <begin position="212"/>
        <end position="225"/>
    </location>
</feature>
<evidence type="ECO:0000256" key="5">
    <source>
        <dbReference type="SAM" id="MobiDB-lite"/>
    </source>
</evidence>
<proteinExistence type="predicted"/>
<protein>
    <submittedName>
        <fullName evidence="7">Retrovirus-related Pol polyprotein from transposon RE1</fullName>
    </submittedName>
</protein>
<dbReference type="SUPFAM" id="SSF56672">
    <property type="entry name" value="DNA/RNA polymerases"/>
    <property type="match status" value="1"/>
</dbReference>
<gene>
    <name evidence="7" type="primary">RE1_2327</name>
    <name evidence="7" type="ORF">CK203_047557</name>
</gene>
<dbReference type="Pfam" id="PF13976">
    <property type="entry name" value="gag_pre-integrs"/>
    <property type="match status" value="1"/>
</dbReference>
<keyword evidence="2" id="KW-0479">Metal-binding</keyword>
<keyword evidence="1" id="KW-0645">Protease</keyword>
<feature type="domain" description="Integrase catalytic" evidence="6">
    <location>
        <begin position="444"/>
        <end position="610"/>
    </location>
</feature>
<dbReference type="AlphaFoldDB" id="A0A438GX07"/>
<dbReference type="Pfam" id="PF00665">
    <property type="entry name" value="rve"/>
    <property type="match status" value="1"/>
</dbReference>
<dbReference type="PANTHER" id="PTHR42648">
    <property type="entry name" value="TRANSPOSASE, PUTATIVE-RELATED"/>
    <property type="match status" value="1"/>
</dbReference>
<dbReference type="Pfam" id="PF14223">
    <property type="entry name" value="Retrotran_gag_2"/>
    <property type="match status" value="1"/>
</dbReference>
<evidence type="ECO:0000259" key="6">
    <source>
        <dbReference type="PROSITE" id="PS50994"/>
    </source>
</evidence>
<dbReference type="GO" id="GO:0046872">
    <property type="term" value="F:metal ion binding"/>
    <property type="evidence" value="ECO:0007669"/>
    <property type="project" value="UniProtKB-KW"/>
</dbReference>
<accession>A0A438GX07</accession>
<organism evidence="7 8">
    <name type="scientific">Vitis vinifera</name>
    <name type="common">Grape</name>
    <dbReference type="NCBI Taxonomy" id="29760"/>
    <lineage>
        <taxon>Eukaryota</taxon>
        <taxon>Viridiplantae</taxon>
        <taxon>Streptophyta</taxon>
        <taxon>Embryophyta</taxon>
        <taxon>Tracheophyta</taxon>
        <taxon>Spermatophyta</taxon>
        <taxon>Magnoliopsida</taxon>
        <taxon>eudicotyledons</taxon>
        <taxon>Gunneridae</taxon>
        <taxon>Pentapetalae</taxon>
        <taxon>rosids</taxon>
        <taxon>Vitales</taxon>
        <taxon>Vitaceae</taxon>
        <taxon>Viteae</taxon>
        <taxon>Vitis</taxon>
    </lineage>
</organism>
<keyword evidence="3" id="KW-0064">Aspartyl protease</keyword>
<evidence type="ECO:0000313" key="8">
    <source>
        <dbReference type="Proteomes" id="UP000288805"/>
    </source>
</evidence>
<evidence type="ECO:0000256" key="2">
    <source>
        <dbReference type="ARBA" id="ARBA00022723"/>
    </source>
</evidence>
<keyword evidence="4" id="KW-0378">Hydrolase</keyword>
<evidence type="ECO:0000256" key="4">
    <source>
        <dbReference type="ARBA" id="ARBA00022801"/>
    </source>
</evidence>
<comment type="caution">
    <text evidence="7">The sequence shown here is derived from an EMBL/GenBank/DDBJ whole genome shotgun (WGS) entry which is preliminary data.</text>
</comment>
<evidence type="ECO:0000313" key="7">
    <source>
        <dbReference type="EMBL" id="RVW76742.1"/>
    </source>
</evidence>
<evidence type="ECO:0000256" key="1">
    <source>
        <dbReference type="ARBA" id="ARBA00022670"/>
    </source>
</evidence>
<sequence>MGDLQVIGGIKKLNNQNYNTWSTCMMSYMQGQDLWEVVNGSEITQPEAEDANGILRKWKIKVGKAMFALKTTIEEDVLEHIRDATTPYEAWNTFTKLFSKKNDTRLQLLESKLLSVAQRDLTIAQYFHKVKMLCREISELDLEAPIGETRMKRIIIHGLRPEFRGFVAAVQGWQNQPSLVEFENLLAGQEALTKQMGGVSLKGEEEALYAHKGRWNSKQHTVGRTKKNEDKAKSSQGERSARVEGDSKNPSTRKKFEGKCYNCGKKGDKEKLQDLSEYKGRHMVITTNNSKLPIAHIGNTVVSSQYNTNDVSLQNVYHVPGMKKNLLSVAQLTSSGHFVLFSPQDVKVYRDLEIMEEPVIKGWRLESIYVMSVETAYVDKTRKNEIADLWHMRLSHVSYSKLTVMMKKSMLKGLPQLEVRKDTICAGCQYGKAHQLSYEESKWKAKGPLELIHSDVFGPVKQASLSGMKYMVTFIDDFSRYVWVYFMKEKSETFSKFKEFKEMTEIEVDKRIHCLRTDNEGEYTSNEFFYFLRECRVRHQFTCANTLQQNGVAERKNRHLAEICRSMLHAKNVPGRFWAEAMKIAAFVINRLPQQRLNFSSPFEKLWNIKPTVSYFRVFGCVCYVFVPNHLRNKMDKKAVSEEGELSETEAPIPLRRLARTKKPNPKYANVAIVEDANAKELETFAKAFQNLDWSKAMKEEIAALKRNQTWELVPKPRDVEPISYKWVYKIKRRTDGSIERHKAHLMDVKNAFLHKELDREIYMNQLMGFQSQGHPEYVCKLRKALYGLKQAPRAWYGKIAEFLTQSGYSVTHADSSLFVKANGGKLAIVLVYVDDLIITGDDVEEICRTKENLSVRFEMKELGQLKHFLGLEVDCTHEGIFLCQQKYAKDLLKKFGMLEFGVMSRYMQNPKKPHLEVVRRILRHVKSTIDYGLLYKKGEDCKLVGYCDADYTGDHDTRRSTTGYVFMLGSGAISWCSKRQPTVSLSTTEAEYREAAMAAQESTWLIRLMNDLHQLVDYAVPLYCDNQLAVHLTENPVFHARTKHVEVHYHFIREKVLEKEVELKQIKSGDQVADLFTKGLSGSKFESFCH</sequence>
<name>A0A438GX07_VITVI</name>
<dbReference type="GO" id="GO:0004190">
    <property type="term" value="F:aspartic-type endopeptidase activity"/>
    <property type="evidence" value="ECO:0007669"/>
    <property type="project" value="UniProtKB-KW"/>
</dbReference>
<dbReference type="InterPro" id="IPR039537">
    <property type="entry name" value="Retrotran_Ty1/copia-like"/>
</dbReference>
<dbReference type="InterPro" id="IPR001584">
    <property type="entry name" value="Integrase_cat-core"/>
</dbReference>